<comment type="caution">
    <text evidence="1">The sequence shown here is derived from an EMBL/GenBank/DDBJ whole genome shotgun (WGS) entry which is preliminary data.</text>
</comment>
<dbReference type="EMBL" id="JAULSX010000005">
    <property type="protein sequence ID" value="KAK3490422.1"/>
    <property type="molecule type" value="Genomic_DNA"/>
</dbReference>
<dbReference type="AlphaFoldDB" id="A0AAJ0MQG2"/>
<protein>
    <submittedName>
        <fullName evidence="1">Uncharacterized protein</fullName>
    </submittedName>
</protein>
<accession>A0AAJ0MQG2</accession>
<proteinExistence type="predicted"/>
<dbReference type="Proteomes" id="UP001285908">
    <property type="component" value="Unassembled WGS sequence"/>
</dbReference>
<keyword evidence="2" id="KW-1185">Reference proteome</keyword>
<organism evidence="1 2">
    <name type="scientific">Neurospora hispaniola</name>
    <dbReference type="NCBI Taxonomy" id="588809"/>
    <lineage>
        <taxon>Eukaryota</taxon>
        <taxon>Fungi</taxon>
        <taxon>Dikarya</taxon>
        <taxon>Ascomycota</taxon>
        <taxon>Pezizomycotina</taxon>
        <taxon>Sordariomycetes</taxon>
        <taxon>Sordariomycetidae</taxon>
        <taxon>Sordariales</taxon>
        <taxon>Sordariaceae</taxon>
        <taxon>Neurospora</taxon>
    </lineage>
</organism>
<sequence>YNPLITLGWITNMDIQLYTNINTIFNYIAKYISEAEKRIKFYNEITIKIIPQITARNPIKQFTIKFINKFIIKRDWST</sequence>
<reference evidence="1 2" key="1">
    <citation type="journal article" date="2023" name="Mol. Phylogenet. Evol.">
        <title>Genome-scale phylogeny and comparative genomics of the fungal order Sordariales.</title>
        <authorList>
            <person name="Hensen N."/>
            <person name="Bonometti L."/>
            <person name="Westerberg I."/>
            <person name="Brannstrom I.O."/>
            <person name="Guillou S."/>
            <person name="Cros-Aarteil S."/>
            <person name="Calhoun S."/>
            <person name="Haridas S."/>
            <person name="Kuo A."/>
            <person name="Mondo S."/>
            <person name="Pangilinan J."/>
            <person name="Riley R."/>
            <person name="LaButti K."/>
            <person name="Andreopoulos B."/>
            <person name="Lipzen A."/>
            <person name="Chen C."/>
            <person name="Yan M."/>
            <person name="Daum C."/>
            <person name="Ng V."/>
            <person name="Clum A."/>
            <person name="Steindorff A."/>
            <person name="Ohm R.A."/>
            <person name="Martin F."/>
            <person name="Silar P."/>
            <person name="Natvig D.O."/>
            <person name="Lalanne C."/>
            <person name="Gautier V."/>
            <person name="Ament-Velasquez S.L."/>
            <person name="Kruys A."/>
            <person name="Hutchinson M.I."/>
            <person name="Powell A.J."/>
            <person name="Barry K."/>
            <person name="Miller A.N."/>
            <person name="Grigoriev I.V."/>
            <person name="Debuchy R."/>
            <person name="Gladieux P."/>
            <person name="Hiltunen Thoren M."/>
            <person name="Johannesson H."/>
        </authorList>
    </citation>
    <scope>NUCLEOTIDE SEQUENCE [LARGE SCALE GENOMIC DNA]</scope>
    <source>
        <strain evidence="1 2">FGSC 10403</strain>
    </source>
</reference>
<dbReference type="RefSeq" id="XP_062691605.1">
    <property type="nucleotide sequence ID" value="XM_062835051.1"/>
</dbReference>
<evidence type="ECO:0000313" key="2">
    <source>
        <dbReference type="Proteomes" id="UP001285908"/>
    </source>
</evidence>
<dbReference type="GeneID" id="87872673"/>
<feature type="non-terminal residue" evidence="1">
    <location>
        <position position="1"/>
    </location>
</feature>
<evidence type="ECO:0000313" key="1">
    <source>
        <dbReference type="EMBL" id="KAK3490422.1"/>
    </source>
</evidence>
<name>A0AAJ0MQG2_9PEZI</name>
<gene>
    <name evidence="1" type="ORF">B0T23DRAFT_318104</name>
</gene>